<dbReference type="PANTHER" id="PTHR33451">
    <property type="entry name" value="MALATE-2H(+)/NA(+)-LACTATE ANTIPORTER"/>
    <property type="match status" value="1"/>
</dbReference>
<feature type="transmembrane region" description="Helical" evidence="9">
    <location>
        <begin position="7"/>
        <end position="25"/>
    </location>
</feature>
<proteinExistence type="inferred from homology"/>
<comment type="subcellular location">
    <subcellularLocation>
        <location evidence="1">Cell membrane</location>
        <topology evidence="1">Multi-pass membrane protein</topology>
    </subcellularLocation>
</comment>
<dbReference type="InterPro" id="IPR052180">
    <property type="entry name" value="NhaC_Na-H+_Antiporter"/>
</dbReference>
<evidence type="ECO:0000313" key="12">
    <source>
        <dbReference type="Proteomes" id="UP000254060"/>
    </source>
</evidence>
<evidence type="ECO:0000256" key="7">
    <source>
        <dbReference type="ARBA" id="ARBA00023136"/>
    </source>
</evidence>
<dbReference type="GO" id="GO:0015297">
    <property type="term" value="F:antiporter activity"/>
    <property type="evidence" value="ECO:0007669"/>
    <property type="project" value="UniProtKB-KW"/>
</dbReference>
<evidence type="ECO:0000256" key="3">
    <source>
        <dbReference type="ARBA" id="ARBA00022449"/>
    </source>
</evidence>
<evidence type="ECO:0000256" key="5">
    <source>
        <dbReference type="ARBA" id="ARBA00022692"/>
    </source>
</evidence>
<feature type="transmembrane region" description="Helical" evidence="9">
    <location>
        <begin position="104"/>
        <end position="125"/>
    </location>
</feature>
<dbReference type="AlphaFoldDB" id="A0A377FXU9"/>
<feature type="domain" description="Na+/H+ antiporter NhaC-like C-terminal" evidence="10">
    <location>
        <begin position="155"/>
        <end position="445"/>
    </location>
</feature>
<dbReference type="OrthoDB" id="9762978at2"/>
<evidence type="ECO:0000313" key="11">
    <source>
        <dbReference type="EMBL" id="STO09394.1"/>
    </source>
</evidence>
<dbReference type="STRING" id="1397694.GCA_000702585_00253"/>
<evidence type="ECO:0000256" key="2">
    <source>
        <dbReference type="ARBA" id="ARBA00022448"/>
    </source>
</evidence>
<protein>
    <submittedName>
        <fullName evidence="11">Sodium/proton antiporter</fullName>
    </submittedName>
</protein>
<feature type="transmembrane region" description="Helical" evidence="9">
    <location>
        <begin position="67"/>
        <end position="84"/>
    </location>
</feature>
<organism evidence="11 12">
    <name type="scientific">Exiguobacterium aurantiacum</name>
    <dbReference type="NCBI Taxonomy" id="33987"/>
    <lineage>
        <taxon>Bacteria</taxon>
        <taxon>Bacillati</taxon>
        <taxon>Bacillota</taxon>
        <taxon>Bacilli</taxon>
        <taxon>Bacillales</taxon>
        <taxon>Bacillales Family XII. Incertae Sedis</taxon>
        <taxon>Exiguobacterium</taxon>
    </lineage>
</organism>
<dbReference type="EMBL" id="UGGP01000001">
    <property type="protein sequence ID" value="STO09394.1"/>
    <property type="molecule type" value="Genomic_DNA"/>
</dbReference>
<dbReference type="GO" id="GO:0005886">
    <property type="term" value="C:plasma membrane"/>
    <property type="evidence" value="ECO:0007669"/>
    <property type="project" value="UniProtKB-SubCell"/>
</dbReference>
<evidence type="ECO:0000256" key="9">
    <source>
        <dbReference type="SAM" id="Phobius"/>
    </source>
</evidence>
<sequence>MQMKGKEAVFVVLLSGISLLALMFLAKATPHMAIFGTMVLVGVYAYYRTRDFKTIETAMINGIREAIMPVMILLLIGMLIGVWQMSGTVATILSIGLDTISAQWFLPSVLLITMIVSTFTGSAFTTVGTVGVALFGIGMALGISPALAAGAIVSGALFGDKMSPLSDTTNFAPAVAGVKLFDHIRFMMGTTVPAFLITLVLFTILGRSGQATDTAQIAEAQAALAGRFNLSWVTLLAPLLVAVLAFRRMPVLPTMLVGMFAGVLTAGFVQGNWNISNWFGVMQGGFQSGVENETIAAVLDRGGLESMLWSVSLVLIALAFGGLLRELGVFQAIVDALLRRLKSRGSSVLSVVLSSIGVNLLAGEQYLSILLPGQAFKQGFVDRGIDPRYLSRALEDGGTVINPLIPWGVSGAFFAATLGVPVLEYAPFAFFLWLSPIFSVILGYVKLGKQRDAMKLAS</sequence>
<keyword evidence="3" id="KW-0050">Antiport</keyword>
<evidence type="ECO:0000256" key="8">
    <source>
        <dbReference type="ARBA" id="ARBA00038435"/>
    </source>
</evidence>
<feature type="transmembrane region" description="Helical" evidence="9">
    <location>
        <begin position="31"/>
        <end position="47"/>
    </location>
</feature>
<name>A0A377FXU9_9BACL</name>
<accession>A0A377FXU9</accession>
<dbReference type="RefSeq" id="WP_029333809.1">
    <property type="nucleotide sequence ID" value="NZ_UGGP01000001.1"/>
</dbReference>
<feature type="transmembrane region" description="Helical" evidence="9">
    <location>
        <begin position="307"/>
        <end position="324"/>
    </location>
</feature>
<feature type="transmembrane region" description="Helical" evidence="9">
    <location>
        <begin position="425"/>
        <end position="445"/>
    </location>
</feature>
<evidence type="ECO:0000256" key="6">
    <source>
        <dbReference type="ARBA" id="ARBA00022989"/>
    </source>
</evidence>
<feature type="transmembrane region" description="Helical" evidence="9">
    <location>
        <begin position="227"/>
        <end position="246"/>
    </location>
</feature>
<dbReference type="Pfam" id="PF03553">
    <property type="entry name" value="Na_H_antiporter"/>
    <property type="match status" value="1"/>
</dbReference>
<feature type="transmembrane region" description="Helical" evidence="9">
    <location>
        <begin position="186"/>
        <end position="206"/>
    </location>
</feature>
<feature type="transmembrane region" description="Helical" evidence="9">
    <location>
        <begin position="345"/>
        <end position="362"/>
    </location>
</feature>
<comment type="similarity">
    <text evidence="8">Belongs to the NhaC Na(+)/H(+) (TC 2.A.35) antiporter family.</text>
</comment>
<dbReference type="InterPro" id="IPR018461">
    <property type="entry name" value="Na/H_Antiport_NhaC-like_C"/>
</dbReference>
<feature type="transmembrane region" description="Helical" evidence="9">
    <location>
        <begin position="132"/>
        <end position="158"/>
    </location>
</feature>
<dbReference type="InterPro" id="IPR004770">
    <property type="entry name" value="Na/H_antiport_NhaC"/>
</dbReference>
<evidence type="ECO:0000259" key="10">
    <source>
        <dbReference type="Pfam" id="PF03553"/>
    </source>
</evidence>
<gene>
    <name evidence="11" type="primary">nhaC_2</name>
    <name evidence="11" type="ORF">NCTC13163_02830</name>
</gene>
<keyword evidence="5 9" id="KW-0812">Transmembrane</keyword>
<keyword evidence="4" id="KW-1003">Cell membrane</keyword>
<dbReference type="Proteomes" id="UP000254060">
    <property type="component" value="Unassembled WGS sequence"/>
</dbReference>
<evidence type="ECO:0000256" key="1">
    <source>
        <dbReference type="ARBA" id="ARBA00004651"/>
    </source>
</evidence>
<keyword evidence="2" id="KW-0813">Transport</keyword>
<dbReference type="PANTHER" id="PTHR33451:SF6">
    <property type="entry name" value="NA(+)_H(+) ANTIPORTER NHAC"/>
    <property type="match status" value="1"/>
</dbReference>
<keyword evidence="7 9" id="KW-0472">Membrane</keyword>
<evidence type="ECO:0000256" key="4">
    <source>
        <dbReference type="ARBA" id="ARBA00022475"/>
    </source>
</evidence>
<dbReference type="NCBIfam" id="TIGR00931">
    <property type="entry name" value="antiport_nhaC"/>
    <property type="match status" value="1"/>
</dbReference>
<reference evidence="11 12" key="1">
    <citation type="submission" date="2018-06" db="EMBL/GenBank/DDBJ databases">
        <authorList>
            <consortium name="Pathogen Informatics"/>
            <person name="Doyle S."/>
        </authorList>
    </citation>
    <scope>NUCLEOTIDE SEQUENCE [LARGE SCALE GENOMIC DNA]</scope>
    <source>
        <strain evidence="11 12">NCTC13163</strain>
    </source>
</reference>
<keyword evidence="6 9" id="KW-1133">Transmembrane helix</keyword>